<dbReference type="STRING" id="515635.Dtur_0597"/>
<proteinExistence type="predicted"/>
<dbReference type="Gene3D" id="3.40.50.1010">
    <property type="entry name" value="5'-nuclease"/>
    <property type="match status" value="1"/>
</dbReference>
<dbReference type="KEGG" id="dtu:Dtur_0597"/>
<keyword evidence="3" id="KW-1185">Reference proteome</keyword>
<reference evidence="3" key="1">
    <citation type="journal article" date="2016" name="Front. Microbiol.">
        <title>The complete genome sequence of hyperthermophile Dictyoglomus turgidum DSM 6724 reveals a specialized carbohydrate fermentor.</title>
        <authorList>
            <person name="Brumm P.J."/>
            <person name="Gowda K."/>
            <person name="Robb F.T."/>
            <person name="Mead D.A."/>
        </authorList>
    </citation>
    <scope>NUCLEOTIDE SEQUENCE [LARGE SCALE GENOMIC DNA]</scope>
    <source>
        <strain evidence="3">DSM 6724 / Z-1310</strain>
    </source>
</reference>
<evidence type="ECO:0000259" key="1">
    <source>
        <dbReference type="Pfam" id="PF01850"/>
    </source>
</evidence>
<dbReference type="RefSeq" id="WP_012582970.1">
    <property type="nucleotide sequence ID" value="NC_011661.1"/>
</dbReference>
<dbReference type="InterPro" id="IPR002716">
    <property type="entry name" value="PIN_dom"/>
</dbReference>
<dbReference type="Pfam" id="PF01850">
    <property type="entry name" value="PIN"/>
    <property type="match status" value="1"/>
</dbReference>
<organism evidence="2 3">
    <name type="scientific">Dictyoglomus turgidum (strain DSM 6724 / Z-1310)</name>
    <dbReference type="NCBI Taxonomy" id="515635"/>
    <lineage>
        <taxon>Bacteria</taxon>
        <taxon>Pseudomonadati</taxon>
        <taxon>Dictyoglomota</taxon>
        <taxon>Dictyoglomia</taxon>
        <taxon>Dictyoglomales</taxon>
        <taxon>Dictyoglomaceae</taxon>
        <taxon>Dictyoglomus</taxon>
    </lineage>
</organism>
<protein>
    <recommendedName>
        <fullName evidence="1">PIN domain-containing protein</fullName>
    </recommendedName>
</protein>
<dbReference type="InterPro" id="IPR029060">
    <property type="entry name" value="PIN-like_dom_sf"/>
</dbReference>
<dbReference type="InParanoid" id="B8DZF2"/>
<evidence type="ECO:0000313" key="2">
    <source>
        <dbReference type="EMBL" id="ACK41885.1"/>
    </source>
</evidence>
<feature type="domain" description="PIN" evidence="1">
    <location>
        <begin position="6"/>
        <end position="128"/>
    </location>
</feature>
<dbReference type="AlphaFoldDB" id="B8DZF2"/>
<name>B8DZF2_DICTD</name>
<dbReference type="Proteomes" id="UP000007719">
    <property type="component" value="Chromosome"/>
</dbReference>
<sequence length="140" mass="16152">MRFLTLDSSIIIAALREQEEKHDICLGVLEKIKNGEYIAIEPYIVLIEVTAAIRRRTGSKKLAEKVRFYLKDIDSIHFLELESYRAEEASKVAEELSVRRMNAIVIQIAKEFNSVLLTLDNEMAEKAKDFVYIGKIEEFL</sequence>
<dbReference type="SUPFAM" id="SSF88723">
    <property type="entry name" value="PIN domain-like"/>
    <property type="match status" value="1"/>
</dbReference>
<dbReference type="EnsemblBacteria" id="ACK41885">
    <property type="protein sequence ID" value="ACK41885"/>
    <property type="gene ID" value="Dtur_0597"/>
</dbReference>
<gene>
    <name evidence="2" type="ordered locus">Dtur_0597</name>
</gene>
<dbReference type="HOGENOM" id="CLU_151920_0_0_0"/>
<dbReference type="EMBL" id="CP001251">
    <property type="protein sequence ID" value="ACK41885.1"/>
    <property type="molecule type" value="Genomic_DNA"/>
</dbReference>
<accession>B8DZF2</accession>
<evidence type="ECO:0000313" key="3">
    <source>
        <dbReference type="Proteomes" id="UP000007719"/>
    </source>
</evidence>
<dbReference type="eggNOG" id="COG1848">
    <property type="taxonomic scope" value="Bacteria"/>
</dbReference>